<name>A0A4S3J7G4_9EURO</name>
<keyword evidence="2" id="KW-1185">Reference proteome</keyword>
<comment type="caution">
    <text evidence="1">The sequence shown here is derived from an EMBL/GenBank/DDBJ whole genome shotgun (WGS) entry which is preliminary data.</text>
</comment>
<evidence type="ECO:0000313" key="1">
    <source>
        <dbReference type="EMBL" id="THC90850.1"/>
    </source>
</evidence>
<dbReference type="VEuPathDB" id="FungiDB:EYZ11_009681"/>
<dbReference type="Proteomes" id="UP000308092">
    <property type="component" value="Unassembled WGS sequence"/>
</dbReference>
<reference evidence="1 2" key="1">
    <citation type="submission" date="2019-03" db="EMBL/GenBank/DDBJ databases">
        <title>The genome sequence of a newly discovered highly antifungal drug resistant Aspergillus species, Aspergillus tanneri NIH 1004.</title>
        <authorList>
            <person name="Mounaud S."/>
            <person name="Singh I."/>
            <person name="Joardar V."/>
            <person name="Pakala S."/>
            <person name="Pakala S."/>
            <person name="Venepally P."/>
            <person name="Hoover J."/>
            <person name="Nierman W."/>
            <person name="Chung J."/>
            <person name="Losada L."/>
        </authorList>
    </citation>
    <scope>NUCLEOTIDE SEQUENCE [LARGE SCALE GENOMIC DNA]</scope>
    <source>
        <strain evidence="1 2">NIH1004</strain>
    </source>
</reference>
<evidence type="ECO:0000313" key="2">
    <source>
        <dbReference type="Proteomes" id="UP000308092"/>
    </source>
</evidence>
<proteinExistence type="predicted"/>
<gene>
    <name evidence="1" type="ORF">EYZ11_009681</name>
</gene>
<dbReference type="EMBL" id="SOSA01000474">
    <property type="protein sequence ID" value="THC90850.1"/>
    <property type="molecule type" value="Genomic_DNA"/>
</dbReference>
<organism evidence="1 2">
    <name type="scientific">Aspergillus tanneri</name>
    <dbReference type="NCBI Taxonomy" id="1220188"/>
    <lineage>
        <taxon>Eukaryota</taxon>
        <taxon>Fungi</taxon>
        <taxon>Dikarya</taxon>
        <taxon>Ascomycota</taxon>
        <taxon>Pezizomycotina</taxon>
        <taxon>Eurotiomycetes</taxon>
        <taxon>Eurotiomycetidae</taxon>
        <taxon>Eurotiales</taxon>
        <taxon>Aspergillaceae</taxon>
        <taxon>Aspergillus</taxon>
        <taxon>Aspergillus subgen. Circumdati</taxon>
    </lineage>
</organism>
<accession>A0A4S3J7G4</accession>
<protein>
    <submittedName>
        <fullName evidence="1">Uncharacterized protein</fullName>
    </submittedName>
</protein>
<sequence length="31" mass="3561">MKKKTSSRVINVITKKYNDALTRTAHSKDIL</sequence>
<dbReference type="AlphaFoldDB" id="A0A4S3J7G4"/>